<accession>B8HNI3</accession>
<protein>
    <submittedName>
        <fullName evidence="1">Uncharacterized protein</fullName>
    </submittedName>
</protein>
<dbReference type="STRING" id="395961.Cyan7425_1338"/>
<reference evidence="1" key="1">
    <citation type="submission" date="2009-01" db="EMBL/GenBank/DDBJ databases">
        <title>Complete sequence of chromosome Cyanothece sp. PCC 7425.</title>
        <authorList>
            <consortium name="US DOE Joint Genome Institute"/>
            <person name="Lucas S."/>
            <person name="Copeland A."/>
            <person name="Lapidus A."/>
            <person name="Glavina del Rio T."/>
            <person name="Dalin E."/>
            <person name="Tice H."/>
            <person name="Bruce D."/>
            <person name="Goodwin L."/>
            <person name="Pitluck S."/>
            <person name="Sims D."/>
            <person name="Meineke L."/>
            <person name="Brettin T."/>
            <person name="Detter J.C."/>
            <person name="Han C."/>
            <person name="Larimer F."/>
            <person name="Land M."/>
            <person name="Hauser L."/>
            <person name="Kyrpides N."/>
            <person name="Ovchinnikova G."/>
            <person name="Liberton M."/>
            <person name="Stoeckel J."/>
            <person name="Banerjee A."/>
            <person name="Singh A."/>
            <person name="Page L."/>
            <person name="Sato H."/>
            <person name="Zhao L."/>
            <person name="Sherman L."/>
            <person name="Pakrasi H."/>
            <person name="Richardson P."/>
        </authorList>
    </citation>
    <scope>NUCLEOTIDE SEQUENCE</scope>
    <source>
        <strain evidence="1">PCC 7425</strain>
    </source>
</reference>
<dbReference type="EMBL" id="CP001344">
    <property type="protein sequence ID" value="ACL43714.1"/>
    <property type="molecule type" value="Genomic_DNA"/>
</dbReference>
<organism evidence="1">
    <name type="scientific">Cyanothece sp. (strain PCC 7425 / ATCC 29141)</name>
    <dbReference type="NCBI Taxonomy" id="395961"/>
    <lineage>
        <taxon>Bacteria</taxon>
        <taxon>Bacillati</taxon>
        <taxon>Cyanobacteriota</taxon>
        <taxon>Cyanophyceae</taxon>
        <taxon>Gomontiellales</taxon>
        <taxon>Cyanothecaceae</taxon>
        <taxon>Cyanothece</taxon>
    </lineage>
</organism>
<dbReference type="AlphaFoldDB" id="B8HNI3"/>
<gene>
    <name evidence="1" type="ordered locus">Cyan7425_1338</name>
</gene>
<dbReference type="KEGG" id="cyn:Cyan7425_1338"/>
<sequence>MGVSLFNKGSKLFLKGSGLDAVIGLKLAPCILIQPSGSVKVVGTALELGNVVNPNQALEGV</sequence>
<proteinExistence type="predicted"/>
<dbReference type="HOGENOM" id="CLU_2914801_0_0_3"/>
<evidence type="ECO:0000313" key="1">
    <source>
        <dbReference type="EMBL" id="ACL43714.1"/>
    </source>
</evidence>
<name>B8HNI3_CYAP4</name>